<dbReference type="Pfam" id="PF04860">
    <property type="entry name" value="Phage_portal"/>
    <property type="match status" value="1"/>
</dbReference>
<organism evidence="1">
    <name type="scientific">marine sediment metagenome</name>
    <dbReference type="NCBI Taxonomy" id="412755"/>
    <lineage>
        <taxon>unclassified sequences</taxon>
        <taxon>metagenomes</taxon>
        <taxon>ecological metagenomes</taxon>
    </lineage>
</organism>
<dbReference type="EMBL" id="LAZR01002272">
    <property type="protein sequence ID" value="KKN32171.1"/>
    <property type="molecule type" value="Genomic_DNA"/>
</dbReference>
<reference evidence="1" key="1">
    <citation type="journal article" date="2015" name="Nature">
        <title>Complex archaea that bridge the gap between prokaryotes and eukaryotes.</title>
        <authorList>
            <person name="Spang A."/>
            <person name="Saw J.H."/>
            <person name="Jorgensen S.L."/>
            <person name="Zaremba-Niedzwiedzka K."/>
            <person name="Martijn J."/>
            <person name="Lind A.E."/>
            <person name="van Eijk R."/>
            <person name="Schleper C."/>
            <person name="Guy L."/>
            <person name="Ettema T.J."/>
        </authorList>
    </citation>
    <scope>NUCLEOTIDE SEQUENCE</scope>
</reference>
<evidence type="ECO:0000313" key="1">
    <source>
        <dbReference type="EMBL" id="KKN32171.1"/>
    </source>
</evidence>
<comment type="caution">
    <text evidence="1">The sequence shown here is derived from an EMBL/GenBank/DDBJ whole genome shotgun (WGS) entry which is preliminary data.</text>
</comment>
<protein>
    <recommendedName>
        <fullName evidence="2">Phage portal protein</fullName>
    </recommendedName>
</protein>
<dbReference type="InterPro" id="IPR006944">
    <property type="entry name" value="Phage/GTA_portal"/>
</dbReference>
<dbReference type="AlphaFoldDB" id="A0A0F9S509"/>
<gene>
    <name evidence="1" type="ORF">LCGC14_0816680</name>
</gene>
<evidence type="ECO:0008006" key="2">
    <source>
        <dbReference type="Google" id="ProtNLM"/>
    </source>
</evidence>
<accession>A0A0F9S509</accession>
<sequence>MINPFSAAWRGMGGFMSQNAHTVSQHMGMSLGYRTLAQRNLKKFWEFYRSNEMVFAATTETTSASAVIPQVAEVFSEGRWKVEPEDSDIQTRLDNPNEDDDPVKFRERVDTELVVTGNGIVVEWPRRLEGHTAQPPLVNEPLGEFRLIPSMNVWLMRDKKTGRVDRYVYDPERQHGGPNPTLLNNPPASAFTFPKSRVIHRIYSPDPGQMEWGMGPVAAALDSIQADMNITAYIREFFAQGAVPPHIFLTETTMTPEQERQLQRRWASNVGGIENAWRLAVMAGAKGEIKRLGLAAGSREVGLDDLRKATEARILVAMNVPPIVIGAPIGLENATYSNYDQARQAMHEENTDPLVAKRDAAWSHWLRKRLGRRDIRIRADLSDVLAVQMRQNQRSEQATRELQSGLTMRGEARALAGYAPSEGDDTFFVPLNLETMPGSLVTEARVRRLSLSLSDHAASAAVIREQGLESAQSLGIGHVPEGVIMYIMSGMTPRRDDESKRQYAHRILLKTHMTVSMYRNNLALADGKTVPV</sequence>
<name>A0A0F9S509_9ZZZZ</name>
<proteinExistence type="predicted"/>